<reference evidence="1 2" key="1">
    <citation type="journal article" date="2017" name="Int. J. Parasitol.">
        <title>The genome of the protozoan parasite Cystoisospora suis and a reverse vaccinology approach to identify vaccine candidates.</title>
        <authorList>
            <person name="Palmieri N."/>
            <person name="Shrestha A."/>
            <person name="Ruttkowski B."/>
            <person name="Beck T."/>
            <person name="Vogl C."/>
            <person name="Tomley F."/>
            <person name="Blake D.P."/>
            <person name="Joachim A."/>
        </authorList>
    </citation>
    <scope>NUCLEOTIDE SEQUENCE [LARGE SCALE GENOMIC DNA]</scope>
    <source>
        <strain evidence="1 2">Wien I</strain>
    </source>
</reference>
<dbReference type="EMBL" id="MIGC01004150">
    <property type="protein sequence ID" value="PHJ18430.1"/>
    <property type="molecule type" value="Genomic_DNA"/>
</dbReference>
<gene>
    <name evidence="1" type="ORF">CSUI_007746</name>
</gene>
<keyword evidence="2" id="KW-1185">Reference proteome</keyword>
<organism evidence="1 2">
    <name type="scientific">Cystoisospora suis</name>
    <dbReference type="NCBI Taxonomy" id="483139"/>
    <lineage>
        <taxon>Eukaryota</taxon>
        <taxon>Sar</taxon>
        <taxon>Alveolata</taxon>
        <taxon>Apicomplexa</taxon>
        <taxon>Conoidasida</taxon>
        <taxon>Coccidia</taxon>
        <taxon>Eucoccidiorida</taxon>
        <taxon>Eimeriorina</taxon>
        <taxon>Sarcocystidae</taxon>
        <taxon>Cystoisospora</taxon>
    </lineage>
</organism>
<dbReference type="RefSeq" id="XP_067920137.1">
    <property type="nucleotide sequence ID" value="XM_068067890.1"/>
</dbReference>
<dbReference type="AlphaFoldDB" id="A0A2C6KCK8"/>
<protein>
    <submittedName>
        <fullName evidence="1">Uncharacterized protein</fullName>
    </submittedName>
</protein>
<dbReference type="Proteomes" id="UP000221165">
    <property type="component" value="Unassembled WGS sequence"/>
</dbReference>
<comment type="caution">
    <text evidence="1">The sequence shown here is derived from an EMBL/GenBank/DDBJ whole genome shotgun (WGS) entry which is preliminary data.</text>
</comment>
<proteinExistence type="predicted"/>
<name>A0A2C6KCK8_9APIC</name>
<dbReference type="VEuPathDB" id="ToxoDB:CSUI_007746"/>
<accession>A0A2C6KCK8</accession>
<evidence type="ECO:0000313" key="1">
    <source>
        <dbReference type="EMBL" id="PHJ18430.1"/>
    </source>
</evidence>
<dbReference type="GeneID" id="94431101"/>
<feature type="non-terminal residue" evidence="1">
    <location>
        <position position="49"/>
    </location>
</feature>
<sequence length="49" mass="5803">MTWEKKGRERKEGRCNAFPFEFSRLIGVCHSRFPPQVCPMWKTSKTQGE</sequence>
<evidence type="ECO:0000313" key="2">
    <source>
        <dbReference type="Proteomes" id="UP000221165"/>
    </source>
</evidence>